<evidence type="ECO:0000313" key="4">
    <source>
        <dbReference type="EMBL" id="MFD1064047.1"/>
    </source>
</evidence>
<feature type="domain" description="DUF1731" evidence="3">
    <location>
        <begin position="253"/>
        <end position="299"/>
    </location>
</feature>
<evidence type="ECO:0000259" key="2">
    <source>
        <dbReference type="Pfam" id="PF01370"/>
    </source>
</evidence>
<dbReference type="Pfam" id="PF01370">
    <property type="entry name" value="Epimerase"/>
    <property type="match status" value="1"/>
</dbReference>
<accession>A0ABW3N956</accession>
<organism evidence="4 5">
    <name type="scientific">Winogradskyella litorisediminis</name>
    <dbReference type="NCBI Taxonomy" id="1156618"/>
    <lineage>
        <taxon>Bacteria</taxon>
        <taxon>Pseudomonadati</taxon>
        <taxon>Bacteroidota</taxon>
        <taxon>Flavobacteriia</taxon>
        <taxon>Flavobacteriales</taxon>
        <taxon>Flavobacteriaceae</taxon>
        <taxon>Winogradskyella</taxon>
    </lineage>
</organism>
<feature type="domain" description="NAD-dependent epimerase/dehydratase" evidence="2">
    <location>
        <begin position="3"/>
        <end position="218"/>
    </location>
</feature>
<evidence type="ECO:0000256" key="1">
    <source>
        <dbReference type="ARBA" id="ARBA00009353"/>
    </source>
</evidence>
<dbReference type="InterPro" id="IPR013549">
    <property type="entry name" value="DUF1731"/>
</dbReference>
<name>A0ABW3N956_9FLAO</name>
<dbReference type="InterPro" id="IPR010099">
    <property type="entry name" value="SDR39U1"/>
</dbReference>
<dbReference type="RefSeq" id="WP_386131977.1">
    <property type="nucleotide sequence ID" value="NZ_JBHTJL010000016.1"/>
</dbReference>
<dbReference type="SUPFAM" id="SSF51735">
    <property type="entry name" value="NAD(P)-binding Rossmann-fold domains"/>
    <property type="match status" value="1"/>
</dbReference>
<dbReference type="PANTHER" id="PTHR11092">
    <property type="entry name" value="SUGAR NUCLEOTIDE EPIMERASE RELATED"/>
    <property type="match status" value="1"/>
</dbReference>
<dbReference type="InterPro" id="IPR001509">
    <property type="entry name" value="Epimerase_deHydtase"/>
</dbReference>
<gene>
    <name evidence="4" type="ORF">ACFQ1Q_12390</name>
</gene>
<dbReference type="Gene3D" id="3.40.50.720">
    <property type="entry name" value="NAD(P)-binding Rossmann-like Domain"/>
    <property type="match status" value="1"/>
</dbReference>
<dbReference type="NCBIfam" id="TIGR01777">
    <property type="entry name" value="yfcH"/>
    <property type="match status" value="1"/>
</dbReference>
<comment type="similarity">
    <text evidence="1">Belongs to the NAD(P)-dependent epimerase/dehydratase family. SDR39U1 subfamily.</text>
</comment>
<dbReference type="InterPro" id="IPR036291">
    <property type="entry name" value="NAD(P)-bd_dom_sf"/>
</dbReference>
<sequence length="301" mass="33368">MKVLITGATGLIGSEIVKVCHANNISVNYLTTSKSKLENQENYKGFYWNPQKNEIDKNCLEGVDAIINMVGATISKRWTEEHRNAILNSRTETAKLLKQTIDANNYNIKQIVSASAIGYYPSSLTNYYSEDYNTVSDTFLGEVVQKWEAAVDDFKSSGLNICKLRIGLVMAKDGGALPEIIKPMKFGAGAAFGSGEQWQSWIHISDLAKMFVYAVTENLTGVYNAVAPNPVTNKELTKVAASVLNKPLILPNIPKFAMKLALGDMHIILFESQRVSSQKIEAEGFYFQFHNLEPALNDLLD</sequence>
<dbReference type="Proteomes" id="UP001597013">
    <property type="component" value="Unassembled WGS sequence"/>
</dbReference>
<reference evidence="5" key="1">
    <citation type="journal article" date="2019" name="Int. J. Syst. Evol. Microbiol.">
        <title>The Global Catalogue of Microorganisms (GCM) 10K type strain sequencing project: providing services to taxonomists for standard genome sequencing and annotation.</title>
        <authorList>
            <consortium name="The Broad Institute Genomics Platform"/>
            <consortium name="The Broad Institute Genome Sequencing Center for Infectious Disease"/>
            <person name="Wu L."/>
            <person name="Ma J."/>
        </authorList>
    </citation>
    <scope>NUCLEOTIDE SEQUENCE [LARGE SCALE GENOMIC DNA]</scope>
    <source>
        <strain evidence="5">CCUG 62215</strain>
    </source>
</reference>
<dbReference type="Pfam" id="PF08338">
    <property type="entry name" value="DUF1731"/>
    <property type="match status" value="1"/>
</dbReference>
<evidence type="ECO:0000313" key="5">
    <source>
        <dbReference type="Proteomes" id="UP001597013"/>
    </source>
</evidence>
<protein>
    <submittedName>
        <fullName evidence="4">TIGR01777 family oxidoreductase</fullName>
    </submittedName>
</protein>
<dbReference type="EMBL" id="JBHTJL010000016">
    <property type="protein sequence ID" value="MFD1064047.1"/>
    <property type="molecule type" value="Genomic_DNA"/>
</dbReference>
<proteinExistence type="inferred from homology"/>
<evidence type="ECO:0000259" key="3">
    <source>
        <dbReference type="Pfam" id="PF08338"/>
    </source>
</evidence>
<comment type="caution">
    <text evidence="4">The sequence shown here is derived from an EMBL/GenBank/DDBJ whole genome shotgun (WGS) entry which is preliminary data.</text>
</comment>
<keyword evidence="5" id="KW-1185">Reference proteome</keyword>
<dbReference type="PANTHER" id="PTHR11092:SF0">
    <property type="entry name" value="EPIMERASE FAMILY PROTEIN SDR39U1"/>
    <property type="match status" value="1"/>
</dbReference>